<dbReference type="Proteomes" id="UP001597469">
    <property type="component" value="Unassembled WGS sequence"/>
</dbReference>
<dbReference type="SUPFAM" id="SSF51445">
    <property type="entry name" value="(Trans)glycosidases"/>
    <property type="match status" value="1"/>
</dbReference>
<reference evidence="10" key="1">
    <citation type="journal article" date="2019" name="Int. J. Syst. Evol. Microbiol.">
        <title>The Global Catalogue of Microorganisms (GCM) 10K type strain sequencing project: providing services to taxonomists for standard genome sequencing and annotation.</title>
        <authorList>
            <consortium name="The Broad Institute Genomics Platform"/>
            <consortium name="The Broad Institute Genome Sequencing Center for Infectious Disease"/>
            <person name="Wu L."/>
            <person name="Ma J."/>
        </authorList>
    </citation>
    <scope>NUCLEOTIDE SEQUENCE [LARGE SCALE GENOMIC DNA]</scope>
    <source>
        <strain evidence="10">KCTC 42805</strain>
    </source>
</reference>
<evidence type="ECO:0000313" key="9">
    <source>
        <dbReference type="EMBL" id="MFD2569666.1"/>
    </source>
</evidence>
<dbReference type="InterPro" id="IPR001547">
    <property type="entry name" value="Glyco_hydro_5"/>
</dbReference>
<dbReference type="EC" id="3.2.1.78" evidence="3"/>
<comment type="caution">
    <text evidence="9">The sequence shown here is derived from an EMBL/GenBank/DDBJ whole genome shotgun (WGS) entry which is preliminary data.</text>
</comment>
<sequence>MIKVAYIYIVISVFVAFTAKGDDFTHFITRKDDQLMDGNRVFRFISVNTPTINGHYDGYKNTNPASGYVYDPIELSYEMEAHFKDMVQMGVTVIRTWGITVEDGSGEYEALVTGPNSYNETAFRRIDKMLELCNKHKIRVILCLVKENKYWGSTADFSKLYGGGDYYQTPAVKAGFKDLLRTFANRKNQFTGVTYKNDKAIMAWEFGNEVPNDKGGWIAEMADYLKSIDPNHLIADPRRANGVQQMKENVNDVLANNKNIDIVKTRQYPNYRNSVTELWNECKGKRPMILDEFQRLDGFKDVLEQVYNTGVSGALLWSLMKPQYSGGIGGHALFHSYSWGGSRWPGFDSGDYFNERENLMLIRSYGYKIRGEKEPPLPAPTDAPYLYPSLRSDAIALKWRCSPGARHYIVERATSLKGPWQTISGDLDISYDLYFYPLFTDASAVPGKSYYYRIKGKNEAGISPVSNVIGPLAPANRMVMDNLKDFSLAYAHSENLRISAESWPRLRQTEEDFFQAERAAGSDSGELVYRADTLTWIDVIAFSDKVDSVNLLYSTDGSVWNPLPEGLVVKSHRLAYPSQISGNKDNSIDKYTYAVPVLPHGTVAVKIVTGNAQAANTYPWIARVHLGFNGSLKKAKQL</sequence>
<evidence type="ECO:0000259" key="8">
    <source>
        <dbReference type="Pfam" id="PF26410"/>
    </source>
</evidence>
<dbReference type="PANTHER" id="PTHR31451">
    <property type="match status" value="1"/>
</dbReference>
<evidence type="ECO:0000256" key="2">
    <source>
        <dbReference type="ARBA" id="ARBA00004613"/>
    </source>
</evidence>
<evidence type="ECO:0000256" key="1">
    <source>
        <dbReference type="ARBA" id="ARBA00001678"/>
    </source>
</evidence>
<comment type="subcellular location">
    <subcellularLocation>
        <location evidence="2">Secreted</location>
    </subcellularLocation>
</comment>
<gene>
    <name evidence="9" type="ORF">ACFSUS_03420</name>
</gene>
<keyword evidence="5" id="KW-0732">Signal</keyword>
<dbReference type="InterPro" id="IPR045053">
    <property type="entry name" value="MAN-like"/>
</dbReference>
<dbReference type="SUPFAM" id="SSF49265">
    <property type="entry name" value="Fibronectin type III"/>
    <property type="match status" value="1"/>
</dbReference>
<evidence type="ECO:0000256" key="5">
    <source>
        <dbReference type="ARBA" id="ARBA00022729"/>
    </source>
</evidence>
<organism evidence="9 10">
    <name type="scientific">Spirosoma soli</name>
    <dbReference type="NCBI Taxonomy" id="1770529"/>
    <lineage>
        <taxon>Bacteria</taxon>
        <taxon>Pseudomonadati</taxon>
        <taxon>Bacteroidota</taxon>
        <taxon>Cytophagia</taxon>
        <taxon>Cytophagales</taxon>
        <taxon>Cytophagaceae</taxon>
        <taxon>Spirosoma</taxon>
    </lineage>
</organism>
<evidence type="ECO:0000256" key="6">
    <source>
        <dbReference type="ARBA" id="ARBA00022801"/>
    </source>
</evidence>
<protein>
    <recommendedName>
        <fullName evidence="3">mannan endo-1,4-beta-mannosidase</fullName>
        <ecNumber evidence="3">3.2.1.78</ecNumber>
    </recommendedName>
</protein>
<dbReference type="Gene3D" id="3.20.20.80">
    <property type="entry name" value="Glycosidases"/>
    <property type="match status" value="1"/>
</dbReference>
<keyword evidence="7" id="KW-0326">Glycosidase</keyword>
<keyword evidence="6" id="KW-0378">Hydrolase</keyword>
<proteinExistence type="predicted"/>
<dbReference type="RefSeq" id="WP_381519074.1">
    <property type="nucleotide sequence ID" value="NZ_JBHULN010000001.1"/>
</dbReference>
<evidence type="ECO:0000256" key="4">
    <source>
        <dbReference type="ARBA" id="ARBA00022525"/>
    </source>
</evidence>
<name>A0ABW5M025_9BACT</name>
<keyword evidence="10" id="KW-1185">Reference proteome</keyword>
<accession>A0ABW5M025</accession>
<dbReference type="InterPro" id="IPR013783">
    <property type="entry name" value="Ig-like_fold"/>
</dbReference>
<dbReference type="PANTHER" id="PTHR31451:SF39">
    <property type="entry name" value="MANNAN ENDO-1,4-BETA-MANNOSIDASE 1"/>
    <property type="match status" value="1"/>
</dbReference>
<dbReference type="InterPro" id="IPR017853">
    <property type="entry name" value="GH"/>
</dbReference>
<dbReference type="InterPro" id="IPR036116">
    <property type="entry name" value="FN3_sf"/>
</dbReference>
<comment type="catalytic activity">
    <reaction evidence="1">
        <text>Random hydrolysis of (1-&gt;4)-beta-D-mannosidic linkages in mannans, galactomannans and glucomannans.</text>
        <dbReference type="EC" id="3.2.1.78"/>
    </reaction>
</comment>
<evidence type="ECO:0000256" key="7">
    <source>
        <dbReference type="ARBA" id="ARBA00023295"/>
    </source>
</evidence>
<evidence type="ECO:0000256" key="3">
    <source>
        <dbReference type="ARBA" id="ARBA00012706"/>
    </source>
</evidence>
<dbReference type="Gene3D" id="2.60.40.10">
    <property type="entry name" value="Immunoglobulins"/>
    <property type="match status" value="1"/>
</dbReference>
<feature type="domain" description="Glycoside hydrolase family 5" evidence="8">
    <location>
        <begin position="164"/>
        <end position="264"/>
    </location>
</feature>
<keyword evidence="4" id="KW-0964">Secreted</keyword>
<dbReference type="EMBL" id="JBHULN010000001">
    <property type="protein sequence ID" value="MFD2569666.1"/>
    <property type="molecule type" value="Genomic_DNA"/>
</dbReference>
<dbReference type="Pfam" id="PF26410">
    <property type="entry name" value="GH5_mannosidase"/>
    <property type="match status" value="1"/>
</dbReference>
<evidence type="ECO:0000313" key="10">
    <source>
        <dbReference type="Proteomes" id="UP001597469"/>
    </source>
</evidence>